<protein>
    <recommendedName>
        <fullName evidence="1">SURF1-like protein</fullName>
    </recommendedName>
</protein>
<dbReference type="AlphaFoldDB" id="A0AAW7HY92"/>
<dbReference type="EMBL" id="JAOPLV010000006">
    <property type="protein sequence ID" value="MDM5140896.1"/>
    <property type="molecule type" value="Genomic_DNA"/>
</dbReference>
<dbReference type="RefSeq" id="WP_290022278.1">
    <property type="nucleotide sequence ID" value="NZ_JAOPLV010000006.1"/>
</dbReference>
<feature type="transmembrane region" description="Helical" evidence="1">
    <location>
        <begin position="213"/>
        <end position="232"/>
    </location>
</feature>
<comment type="caution">
    <text evidence="2">The sequence shown here is derived from an EMBL/GenBank/DDBJ whole genome shotgun (WGS) entry which is preliminary data.</text>
</comment>
<organism evidence="2 3">
    <name type="scientific">Aeromonas bestiarum</name>
    <dbReference type="NCBI Taxonomy" id="105751"/>
    <lineage>
        <taxon>Bacteria</taxon>
        <taxon>Pseudomonadati</taxon>
        <taxon>Pseudomonadota</taxon>
        <taxon>Gammaproteobacteria</taxon>
        <taxon>Aeromonadales</taxon>
        <taxon>Aeromonadaceae</taxon>
        <taxon>Aeromonas</taxon>
    </lineage>
</organism>
<comment type="subcellular location">
    <subcellularLocation>
        <location evidence="1">Cell membrane</location>
        <topology evidence="1">Multi-pass membrane protein</topology>
    </subcellularLocation>
</comment>
<comment type="similarity">
    <text evidence="1">Belongs to the SURF1 family.</text>
</comment>
<reference evidence="2" key="1">
    <citation type="submission" date="2023-08" db="EMBL/GenBank/DDBJ databases">
        <title>WGS of Aeromonas isolates.</title>
        <authorList>
            <person name="Lee H."/>
        </authorList>
    </citation>
    <scope>NUCLEOTIDE SEQUENCE</scope>
    <source>
        <strain evidence="2">SL22</strain>
    </source>
</reference>
<gene>
    <name evidence="2" type="ORF">OB959_13960</name>
</gene>
<sequence length="238" mass="27080">MATWHKQRPFHHRRWILLIFTLGVSAGLCKLALWQWQRAAEKEEWLAHVATMQQAVPLTLTEIDWRQAERLDGAPLWGKVEWVAPYIWLLDNQLVAHEAGYDVLIPVRADSHSPPLLVNLGWLPAPAQRQQLPLPVIPARFELNGLLRIKPGGVLLGQNIEAGPYPNRLQAIRVDSLNRISGLSLVDAVFYQQTSPFIYHYQQYVMPPEKHRAYAVQWLGLALVALCGGWVLSRRSDG</sequence>
<dbReference type="GO" id="GO:0005886">
    <property type="term" value="C:plasma membrane"/>
    <property type="evidence" value="ECO:0007669"/>
    <property type="project" value="UniProtKB-SubCell"/>
</dbReference>
<evidence type="ECO:0000313" key="3">
    <source>
        <dbReference type="Proteomes" id="UP001168216"/>
    </source>
</evidence>
<proteinExistence type="inferred from homology"/>
<dbReference type="Proteomes" id="UP001168216">
    <property type="component" value="Unassembled WGS sequence"/>
</dbReference>
<feature type="transmembrane region" description="Helical" evidence="1">
    <location>
        <begin position="15"/>
        <end position="33"/>
    </location>
</feature>
<keyword evidence="1" id="KW-0812">Transmembrane</keyword>
<evidence type="ECO:0000256" key="1">
    <source>
        <dbReference type="RuleBase" id="RU363076"/>
    </source>
</evidence>
<evidence type="ECO:0000313" key="2">
    <source>
        <dbReference type="EMBL" id="MDM5140896.1"/>
    </source>
</evidence>
<dbReference type="InterPro" id="IPR002994">
    <property type="entry name" value="Surf1/Shy1"/>
</dbReference>
<dbReference type="PROSITE" id="PS50895">
    <property type="entry name" value="SURF1"/>
    <property type="match status" value="1"/>
</dbReference>
<dbReference type="CDD" id="cd06662">
    <property type="entry name" value="SURF1"/>
    <property type="match status" value="1"/>
</dbReference>
<name>A0AAW7HY92_9GAMM</name>
<dbReference type="Pfam" id="PF02104">
    <property type="entry name" value="SURF1"/>
    <property type="match status" value="1"/>
</dbReference>
<keyword evidence="1" id="KW-1003">Cell membrane</keyword>
<keyword evidence="1" id="KW-1133">Transmembrane helix</keyword>
<accession>A0AAW7HY92</accession>
<keyword evidence="1" id="KW-0472">Membrane</keyword>